<feature type="region of interest" description="Disordered" evidence="1">
    <location>
        <begin position="265"/>
        <end position="284"/>
    </location>
</feature>
<dbReference type="Proteomes" id="UP000726737">
    <property type="component" value="Unassembled WGS sequence"/>
</dbReference>
<feature type="region of interest" description="Disordered" evidence="1">
    <location>
        <begin position="1"/>
        <end position="27"/>
    </location>
</feature>
<evidence type="ECO:0000313" key="4">
    <source>
        <dbReference type="Proteomes" id="UP000726737"/>
    </source>
</evidence>
<dbReference type="AlphaFoldDB" id="A0A9P6PRR1"/>
<feature type="compositionally biased region" description="Acidic residues" evidence="1">
    <location>
        <begin position="328"/>
        <end position="339"/>
    </location>
</feature>
<feature type="compositionally biased region" description="Polar residues" evidence="1">
    <location>
        <begin position="1"/>
        <end position="23"/>
    </location>
</feature>
<dbReference type="Gene3D" id="1.20.1280.50">
    <property type="match status" value="1"/>
</dbReference>
<accession>A0A9P6PRR1</accession>
<reference evidence="3" key="1">
    <citation type="journal article" date="2020" name="Fungal Divers.">
        <title>Resolving the Mortierellaceae phylogeny through synthesis of multi-gene phylogenetics and phylogenomics.</title>
        <authorList>
            <person name="Vandepol N."/>
            <person name="Liber J."/>
            <person name="Desiro A."/>
            <person name="Na H."/>
            <person name="Kennedy M."/>
            <person name="Barry K."/>
            <person name="Grigoriev I.V."/>
            <person name="Miller A.N."/>
            <person name="O'Donnell K."/>
            <person name="Stajich J.E."/>
            <person name="Bonito G."/>
        </authorList>
    </citation>
    <scope>NUCLEOTIDE SEQUENCE</scope>
    <source>
        <strain evidence="3">KOD948</strain>
    </source>
</reference>
<evidence type="ECO:0000313" key="3">
    <source>
        <dbReference type="EMBL" id="KAG0250711.1"/>
    </source>
</evidence>
<feature type="region of interest" description="Disordered" evidence="1">
    <location>
        <begin position="295"/>
        <end position="339"/>
    </location>
</feature>
<name>A0A9P6PRR1_9FUNG</name>
<gene>
    <name evidence="3" type="ORF">BG011_008146</name>
</gene>
<feature type="domain" description="F-box" evidence="2">
    <location>
        <begin position="64"/>
        <end position="114"/>
    </location>
</feature>
<dbReference type="OrthoDB" id="2374741at2759"/>
<dbReference type="Pfam" id="PF00646">
    <property type="entry name" value="F-box"/>
    <property type="match status" value="1"/>
</dbReference>
<protein>
    <recommendedName>
        <fullName evidence="2">F-box domain-containing protein</fullName>
    </recommendedName>
</protein>
<evidence type="ECO:0000256" key="1">
    <source>
        <dbReference type="SAM" id="MobiDB-lite"/>
    </source>
</evidence>
<dbReference type="SUPFAM" id="SSF81383">
    <property type="entry name" value="F-box domain"/>
    <property type="match status" value="1"/>
</dbReference>
<dbReference type="InterPro" id="IPR001810">
    <property type="entry name" value="F-box_dom"/>
</dbReference>
<feature type="region of interest" description="Disordered" evidence="1">
    <location>
        <begin position="153"/>
        <end position="172"/>
    </location>
</feature>
<sequence length="339" mass="38793">MNTTTTTAIHPRQSGSSAPSTDNSTDEYDLEFDSDCSDSETYSDMETMVEVTGMTKHVRKKLRRDFFSTLPASVLQQILSRLPPFQMLIISELSRKFYNFVVLGQDMNEVWFRLVKEEEAEQKKRLDWFKLKKLEQEQRSVQMMRSFSGSSTCSNMSSSSFGNGYGPAEDSVTPLSKQAQRLLMKKQEAAGKATQRVVKAMKRADRKKNWCKIYVDSILRGLGDDPLEELNQIATGVAKRPTKFQTIVLNEPLPDTHLKEYRSRVTDEHDENGAPKELSREAKTQAKIEKRIYYKSIRSKPKGKKAGQMDSPAAKLEKIAPWRQPEWSEQDQAESGDYY</sequence>
<dbReference type="PROSITE" id="PS50181">
    <property type="entry name" value="FBOX"/>
    <property type="match status" value="1"/>
</dbReference>
<evidence type="ECO:0000259" key="2">
    <source>
        <dbReference type="PROSITE" id="PS50181"/>
    </source>
</evidence>
<keyword evidence="4" id="KW-1185">Reference proteome</keyword>
<organism evidence="3 4">
    <name type="scientific">Mortierella polycephala</name>
    <dbReference type="NCBI Taxonomy" id="41804"/>
    <lineage>
        <taxon>Eukaryota</taxon>
        <taxon>Fungi</taxon>
        <taxon>Fungi incertae sedis</taxon>
        <taxon>Mucoromycota</taxon>
        <taxon>Mortierellomycotina</taxon>
        <taxon>Mortierellomycetes</taxon>
        <taxon>Mortierellales</taxon>
        <taxon>Mortierellaceae</taxon>
        <taxon>Mortierella</taxon>
    </lineage>
</organism>
<comment type="caution">
    <text evidence="3">The sequence shown here is derived from an EMBL/GenBank/DDBJ whole genome shotgun (WGS) entry which is preliminary data.</text>
</comment>
<dbReference type="EMBL" id="JAAAJA010000657">
    <property type="protein sequence ID" value="KAG0250711.1"/>
    <property type="molecule type" value="Genomic_DNA"/>
</dbReference>
<dbReference type="InterPro" id="IPR036047">
    <property type="entry name" value="F-box-like_dom_sf"/>
</dbReference>
<proteinExistence type="predicted"/>